<protein>
    <submittedName>
        <fullName evidence="1">Uncharacterized protein</fullName>
    </submittedName>
</protein>
<comment type="caution">
    <text evidence="1">The sequence shown here is derived from an EMBL/GenBank/DDBJ whole genome shotgun (WGS) entry which is preliminary data.</text>
</comment>
<keyword evidence="2" id="KW-1185">Reference proteome</keyword>
<dbReference type="GO" id="GO:0003723">
    <property type="term" value="F:RNA binding"/>
    <property type="evidence" value="ECO:0007669"/>
    <property type="project" value="InterPro"/>
</dbReference>
<reference evidence="1 2" key="1">
    <citation type="submission" date="2024-01" db="EMBL/GenBank/DDBJ databases">
        <title>Genome assemblies of Stephania.</title>
        <authorList>
            <person name="Yang L."/>
        </authorList>
    </citation>
    <scope>NUCLEOTIDE SEQUENCE [LARGE SCALE GENOMIC DNA]</scope>
    <source>
        <strain evidence="1">YNDBR</strain>
        <tissue evidence="1">Leaf</tissue>
    </source>
</reference>
<dbReference type="Gene3D" id="2.30.130.10">
    <property type="entry name" value="PUA domain"/>
    <property type="match status" value="1"/>
</dbReference>
<dbReference type="CDD" id="cd21151">
    <property type="entry name" value="PUA_Nip7-like"/>
    <property type="match status" value="1"/>
</dbReference>
<dbReference type="InterPro" id="IPR036974">
    <property type="entry name" value="PUA_sf"/>
</dbReference>
<proteinExistence type="predicted"/>
<evidence type="ECO:0000313" key="1">
    <source>
        <dbReference type="EMBL" id="KAK9106871.1"/>
    </source>
</evidence>
<dbReference type="EMBL" id="JBBNAF010000010">
    <property type="protein sequence ID" value="KAK9106871.1"/>
    <property type="molecule type" value="Genomic_DNA"/>
</dbReference>
<gene>
    <name evidence="1" type="ORF">Syun_022882</name>
</gene>
<evidence type="ECO:0000313" key="2">
    <source>
        <dbReference type="Proteomes" id="UP001420932"/>
    </source>
</evidence>
<organism evidence="1 2">
    <name type="scientific">Stephania yunnanensis</name>
    <dbReference type="NCBI Taxonomy" id="152371"/>
    <lineage>
        <taxon>Eukaryota</taxon>
        <taxon>Viridiplantae</taxon>
        <taxon>Streptophyta</taxon>
        <taxon>Embryophyta</taxon>
        <taxon>Tracheophyta</taxon>
        <taxon>Spermatophyta</taxon>
        <taxon>Magnoliopsida</taxon>
        <taxon>Ranunculales</taxon>
        <taxon>Menispermaceae</taxon>
        <taxon>Menispermoideae</taxon>
        <taxon>Cissampelideae</taxon>
        <taxon>Stephania</taxon>
    </lineage>
</organism>
<name>A0AAP0F8R9_9MAGN</name>
<accession>A0AAP0F8R9</accession>
<dbReference type="Proteomes" id="UP001420932">
    <property type="component" value="Unassembled WGS sequence"/>
</dbReference>
<dbReference type="AlphaFoldDB" id="A0AAP0F8R9"/>
<dbReference type="InterPro" id="IPR005155">
    <property type="entry name" value="UPF0113_PUA"/>
</dbReference>
<sequence length="95" mass="10697">MSDVALGFGVAAKGTQECRRLDPNRIVVLHQGDIGEYHCLIIMDFSQALNHPTIQHPLLLTIMENLSSFGVYTSRQYYIYFMPTNPTIHLAIFAA</sequence>
<dbReference type="InterPro" id="IPR015947">
    <property type="entry name" value="PUA-like_sf"/>
</dbReference>
<dbReference type="SUPFAM" id="SSF88697">
    <property type="entry name" value="PUA domain-like"/>
    <property type="match status" value="1"/>
</dbReference>